<feature type="compositionally biased region" description="Basic and acidic residues" evidence="6">
    <location>
        <begin position="7"/>
        <end position="17"/>
    </location>
</feature>
<dbReference type="FunFam" id="1.20.1260.100:FF:000001">
    <property type="entry name" value="translocator protein 2"/>
    <property type="match status" value="1"/>
</dbReference>
<evidence type="ECO:0000256" key="4">
    <source>
        <dbReference type="ARBA" id="ARBA00022989"/>
    </source>
</evidence>
<dbReference type="GO" id="GO:0033013">
    <property type="term" value="P:tetrapyrrole metabolic process"/>
    <property type="evidence" value="ECO:0007669"/>
    <property type="project" value="UniProtKB-ARBA"/>
</dbReference>
<proteinExistence type="inferred from homology"/>
<feature type="transmembrane region" description="Helical" evidence="7">
    <location>
        <begin position="37"/>
        <end position="59"/>
    </location>
</feature>
<comment type="similarity">
    <text evidence="2">Belongs to the TspO/BZRP family.</text>
</comment>
<comment type="subcellular location">
    <subcellularLocation>
        <location evidence="1">Membrane</location>
        <topology evidence="1">Multi-pass membrane protein</topology>
    </subcellularLocation>
</comment>
<dbReference type="InterPro" id="IPR038330">
    <property type="entry name" value="TspO/MBR-related_sf"/>
</dbReference>
<feature type="transmembrane region" description="Helical" evidence="7">
    <location>
        <begin position="168"/>
        <end position="185"/>
    </location>
</feature>
<accession>A0A0D6R6G0</accession>
<sequence length="201" mass="22497">MEGLTQRSKEESRQKPENEEEDYSKQKKMKAGMAKKGIKSLAVSVAIPLVLGIADAIFFSPNSDYYKQLKKPSWNPPGWLFGLAWTVLYTLMGVASWLVWVEGGFQKQARPLTIYGVQLIINLLWPPLFFGLHRIGLALIDIFLLDVAVFVCLGAFRSVNHVAGNLLTPYLAWVLFATVLNYRIYTLNAGSVTKPVEGVFT</sequence>
<evidence type="ECO:0000256" key="3">
    <source>
        <dbReference type="ARBA" id="ARBA00022692"/>
    </source>
</evidence>
<keyword evidence="5 7" id="KW-0472">Membrane</keyword>
<dbReference type="EMBL" id="GCKF01025856">
    <property type="protein sequence ID" value="JAG98409.1"/>
    <property type="molecule type" value="Transcribed_RNA"/>
</dbReference>
<dbReference type="GO" id="GO:0016020">
    <property type="term" value="C:membrane"/>
    <property type="evidence" value="ECO:0007669"/>
    <property type="project" value="UniProtKB-SubCell"/>
</dbReference>
<evidence type="ECO:0000256" key="6">
    <source>
        <dbReference type="SAM" id="MobiDB-lite"/>
    </source>
</evidence>
<reference evidence="8" key="1">
    <citation type="submission" date="2015-03" db="EMBL/GenBank/DDBJ databases">
        <title>A transcriptome of Araucaria cunninghamii, an australian fine timber species.</title>
        <authorList>
            <person name="Jing Yi C.J.Y."/>
            <person name="Yin San L.Y.S."/>
            <person name="Abdul Karim S.S."/>
            <person name="Wan Azmi N.N."/>
            <person name="Hercus R.R."/>
            <person name="Croft L.L."/>
        </authorList>
    </citation>
    <scope>NUCLEOTIDE SEQUENCE</scope>
    <source>
        <strain evidence="8">MI0301</strain>
        <tissue evidence="8">Leaf</tissue>
    </source>
</reference>
<feature type="transmembrane region" description="Helical" evidence="7">
    <location>
        <begin position="79"/>
        <end position="100"/>
    </location>
</feature>
<evidence type="ECO:0008006" key="9">
    <source>
        <dbReference type="Google" id="ProtNLM"/>
    </source>
</evidence>
<dbReference type="PANTHER" id="PTHR10057:SF0">
    <property type="entry name" value="TRANSLOCATOR PROTEIN"/>
    <property type="match status" value="1"/>
</dbReference>
<dbReference type="Gene3D" id="1.20.1260.100">
    <property type="entry name" value="TspO/MBR protein"/>
    <property type="match status" value="1"/>
</dbReference>
<feature type="region of interest" description="Disordered" evidence="6">
    <location>
        <begin position="1"/>
        <end position="28"/>
    </location>
</feature>
<dbReference type="InterPro" id="IPR004307">
    <property type="entry name" value="TspO_MBR"/>
</dbReference>
<evidence type="ECO:0000256" key="7">
    <source>
        <dbReference type="SAM" id="Phobius"/>
    </source>
</evidence>
<evidence type="ECO:0000313" key="8">
    <source>
        <dbReference type="EMBL" id="JAG98409.1"/>
    </source>
</evidence>
<organism evidence="8">
    <name type="scientific">Araucaria cunninghamii</name>
    <name type="common">Hoop pine</name>
    <name type="synonym">Moreton Bay pine</name>
    <dbReference type="NCBI Taxonomy" id="56994"/>
    <lineage>
        <taxon>Eukaryota</taxon>
        <taxon>Viridiplantae</taxon>
        <taxon>Streptophyta</taxon>
        <taxon>Embryophyta</taxon>
        <taxon>Tracheophyta</taxon>
        <taxon>Spermatophyta</taxon>
        <taxon>Pinopsida</taxon>
        <taxon>Pinidae</taxon>
        <taxon>Conifers II</taxon>
        <taxon>Araucariales</taxon>
        <taxon>Araucariaceae</taxon>
        <taxon>Araucaria</taxon>
    </lineage>
</organism>
<name>A0A0D6R6G0_ARACU</name>
<keyword evidence="4 7" id="KW-1133">Transmembrane helix</keyword>
<evidence type="ECO:0000256" key="1">
    <source>
        <dbReference type="ARBA" id="ARBA00004141"/>
    </source>
</evidence>
<feature type="transmembrane region" description="Helical" evidence="7">
    <location>
        <begin position="112"/>
        <end position="129"/>
    </location>
</feature>
<dbReference type="Pfam" id="PF03073">
    <property type="entry name" value="TspO_MBR"/>
    <property type="match status" value="1"/>
</dbReference>
<evidence type="ECO:0000256" key="2">
    <source>
        <dbReference type="ARBA" id="ARBA00007524"/>
    </source>
</evidence>
<keyword evidence="3 7" id="KW-0812">Transmembrane</keyword>
<dbReference type="AlphaFoldDB" id="A0A0D6R6G0"/>
<dbReference type="PANTHER" id="PTHR10057">
    <property type="entry name" value="PERIPHERAL-TYPE BENZODIAZEPINE RECEPTOR"/>
    <property type="match status" value="1"/>
</dbReference>
<dbReference type="CDD" id="cd15904">
    <property type="entry name" value="TSPO_MBR"/>
    <property type="match status" value="1"/>
</dbReference>
<protein>
    <recommendedName>
        <fullName evidence="9">TspO/MBR-related protein</fullName>
    </recommendedName>
</protein>
<feature type="transmembrane region" description="Helical" evidence="7">
    <location>
        <begin position="135"/>
        <end position="156"/>
    </location>
</feature>
<evidence type="ECO:0000256" key="5">
    <source>
        <dbReference type="ARBA" id="ARBA00023136"/>
    </source>
</evidence>